<dbReference type="AlphaFoldDB" id="L1JX13"/>
<evidence type="ECO:0000259" key="2">
    <source>
        <dbReference type="SMART" id="SM00645"/>
    </source>
</evidence>
<keyword evidence="5" id="KW-1185">Reference proteome</keyword>
<dbReference type="eggNOG" id="KOG1543">
    <property type="taxonomic scope" value="Eukaryota"/>
</dbReference>
<evidence type="ECO:0000313" key="4">
    <source>
        <dbReference type="EnsemblProtists" id="EKX52859"/>
    </source>
</evidence>
<dbReference type="STRING" id="905079.L1JX13"/>
<name>L1JX13_GUITC</name>
<dbReference type="GO" id="GO:0006508">
    <property type="term" value="P:proteolysis"/>
    <property type="evidence" value="ECO:0007669"/>
    <property type="project" value="InterPro"/>
</dbReference>
<evidence type="ECO:0000313" key="5">
    <source>
        <dbReference type="Proteomes" id="UP000011087"/>
    </source>
</evidence>
<dbReference type="PANTHER" id="PTHR12411">
    <property type="entry name" value="CYSTEINE PROTEASE FAMILY C1-RELATED"/>
    <property type="match status" value="1"/>
</dbReference>
<accession>L1JX13</accession>
<dbReference type="InterPro" id="IPR013128">
    <property type="entry name" value="Peptidase_C1A"/>
</dbReference>
<reference evidence="3 5" key="1">
    <citation type="journal article" date="2012" name="Nature">
        <title>Algal genomes reveal evolutionary mosaicism and the fate of nucleomorphs.</title>
        <authorList>
            <consortium name="DOE Joint Genome Institute"/>
            <person name="Curtis B.A."/>
            <person name="Tanifuji G."/>
            <person name="Burki F."/>
            <person name="Gruber A."/>
            <person name="Irimia M."/>
            <person name="Maruyama S."/>
            <person name="Arias M.C."/>
            <person name="Ball S.G."/>
            <person name="Gile G.H."/>
            <person name="Hirakawa Y."/>
            <person name="Hopkins J.F."/>
            <person name="Kuo A."/>
            <person name="Rensing S.A."/>
            <person name="Schmutz J."/>
            <person name="Symeonidi A."/>
            <person name="Elias M."/>
            <person name="Eveleigh R.J."/>
            <person name="Herman E.K."/>
            <person name="Klute M.J."/>
            <person name="Nakayama T."/>
            <person name="Obornik M."/>
            <person name="Reyes-Prieto A."/>
            <person name="Armbrust E.V."/>
            <person name="Aves S.J."/>
            <person name="Beiko R.G."/>
            <person name="Coutinho P."/>
            <person name="Dacks J.B."/>
            <person name="Durnford D.G."/>
            <person name="Fast N.M."/>
            <person name="Green B.R."/>
            <person name="Grisdale C.J."/>
            <person name="Hempel F."/>
            <person name="Henrissat B."/>
            <person name="Hoppner M.P."/>
            <person name="Ishida K."/>
            <person name="Kim E."/>
            <person name="Koreny L."/>
            <person name="Kroth P.G."/>
            <person name="Liu Y."/>
            <person name="Malik S.B."/>
            <person name="Maier U.G."/>
            <person name="McRose D."/>
            <person name="Mock T."/>
            <person name="Neilson J.A."/>
            <person name="Onodera N.T."/>
            <person name="Poole A.M."/>
            <person name="Pritham E.J."/>
            <person name="Richards T.A."/>
            <person name="Rocap G."/>
            <person name="Roy S.W."/>
            <person name="Sarai C."/>
            <person name="Schaack S."/>
            <person name="Shirato S."/>
            <person name="Slamovits C.H."/>
            <person name="Spencer D.F."/>
            <person name="Suzuki S."/>
            <person name="Worden A.Z."/>
            <person name="Zauner S."/>
            <person name="Barry K."/>
            <person name="Bell C."/>
            <person name="Bharti A.K."/>
            <person name="Crow J.A."/>
            <person name="Grimwood J."/>
            <person name="Kramer R."/>
            <person name="Lindquist E."/>
            <person name="Lucas S."/>
            <person name="Salamov A."/>
            <person name="McFadden G.I."/>
            <person name="Lane C.E."/>
            <person name="Keeling P.J."/>
            <person name="Gray M.W."/>
            <person name="Grigoriev I.V."/>
            <person name="Archibald J.M."/>
        </authorList>
    </citation>
    <scope>NUCLEOTIDE SEQUENCE</scope>
    <source>
        <strain evidence="3 5">CCMP2712</strain>
    </source>
</reference>
<feature type="domain" description="Peptidase C1A papain C-terminal" evidence="2">
    <location>
        <begin position="363"/>
        <end position="602"/>
    </location>
</feature>
<evidence type="ECO:0000313" key="3">
    <source>
        <dbReference type="EMBL" id="EKX52859.1"/>
    </source>
</evidence>
<dbReference type="EnsemblProtists" id="EKX52859">
    <property type="protein sequence ID" value="EKX52859"/>
    <property type="gene ID" value="GUITHDRAFT_101312"/>
</dbReference>
<dbReference type="PaxDb" id="55529-EKX52859"/>
<dbReference type="KEGG" id="gtt:GUITHDRAFT_101312"/>
<dbReference type="InterPro" id="IPR000668">
    <property type="entry name" value="Peptidase_C1A_C"/>
</dbReference>
<dbReference type="FunFam" id="3.90.70.10:FF:000117">
    <property type="entry name" value="Probable papain cysteine protease"/>
    <property type="match status" value="2"/>
</dbReference>
<dbReference type="Proteomes" id="UP000011087">
    <property type="component" value="Unassembled WGS sequence"/>
</dbReference>
<dbReference type="OMA" id="KDNGCHG"/>
<dbReference type="SMART" id="SM00645">
    <property type="entry name" value="Pept_C1"/>
    <property type="match status" value="2"/>
</dbReference>
<gene>
    <name evidence="3" type="ORF">GUITHDRAFT_101312</name>
</gene>
<protein>
    <recommendedName>
        <fullName evidence="2">Peptidase C1A papain C-terminal domain-containing protein</fullName>
    </recommendedName>
</protein>
<dbReference type="GO" id="GO:0008234">
    <property type="term" value="F:cysteine-type peptidase activity"/>
    <property type="evidence" value="ECO:0007669"/>
    <property type="project" value="InterPro"/>
</dbReference>
<evidence type="ECO:0000256" key="1">
    <source>
        <dbReference type="ARBA" id="ARBA00008455"/>
    </source>
</evidence>
<dbReference type="HOGENOM" id="CLU_017989_0_0_1"/>
<sequence length="608" mass="67438">MYDDAGHGPACRLPHVDFPHGEHVKSPRPHEEMNVRDLPSSFFWGDLDGRNFLSGMKNQHIPRYCGSCWAMATTSMMSDRIKIMRHNAQPEINLSPQVLINCHGGGSCRGGDPAQAMHYMFENGLPDETCQNYEAVNGACAPYGICETCEPGKDEEHFLPGTCSAVSNYSSWFVEEYGWVNGGSDEDAAGNRLTSADKMKAEILSRGPISCGMFVTKKFAEYGGGVFQQFSPFSFLLNHEVSVVGWGKEGSDEYWIGRNSWGTYWGEQGLFRILMHKFNLGIETQCMWATPAAKRGPAGSHRGVKGKRGGGGGGSIVSRGSYFVDESVKKGAYHDYRHPCRIRGGRREQVREVRGKEVSTLGIPQSWDIRNLSGVSYATPNRNQHIPSYCGSCWAFSTTSALSDRINLMRNNSFPRYVLSAQVLVNCVTANETRGCRGGDPTAAYEWMEEQDVPDETCQAYQAKDLECSDLTVCETCSFLSSFRPNVCSPVTRFQRFRVEAHGQLRGEVAMLAEIAARGPIVCGMCVTEEVEKYAGGVLRDSTGCVDQDHAISIAGYGETEDGIKYWIGRNSWGTYWGEEGWFRIVRGENNLGIEDACDWATPKKTWE</sequence>
<dbReference type="Pfam" id="PF00112">
    <property type="entry name" value="Peptidase_C1"/>
    <property type="match status" value="2"/>
</dbReference>
<organism evidence="3">
    <name type="scientific">Guillardia theta (strain CCMP2712)</name>
    <name type="common">Cryptophyte</name>
    <dbReference type="NCBI Taxonomy" id="905079"/>
    <lineage>
        <taxon>Eukaryota</taxon>
        <taxon>Cryptophyceae</taxon>
        <taxon>Pyrenomonadales</taxon>
        <taxon>Geminigeraceae</taxon>
        <taxon>Guillardia</taxon>
    </lineage>
</organism>
<dbReference type="GeneID" id="17309628"/>
<dbReference type="PRINTS" id="PR00705">
    <property type="entry name" value="PAPAIN"/>
</dbReference>
<dbReference type="PROSITE" id="PS00640">
    <property type="entry name" value="THIOL_PROTEASE_ASN"/>
    <property type="match status" value="2"/>
</dbReference>
<reference evidence="5" key="2">
    <citation type="submission" date="2012-11" db="EMBL/GenBank/DDBJ databases">
        <authorList>
            <person name="Kuo A."/>
            <person name="Curtis B.A."/>
            <person name="Tanifuji G."/>
            <person name="Burki F."/>
            <person name="Gruber A."/>
            <person name="Irimia M."/>
            <person name="Maruyama S."/>
            <person name="Arias M.C."/>
            <person name="Ball S.G."/>
            <person name="Gile G.H."/>
            <person name="Hirakawa Y."/>
            <person name="Hopkins J.F."/>
            <person name="Rensing S.A."/>
            <person name="Schmutz J."/>
            <person name="Symeonidi A."/>
            <person name="Elias M."/>
            <person name="Eveleigh R.J."/>
            <person name="Herman E.K."/>
            <person name="Klute M.J."/>
            <person name="Nakayama T."/>
            <person name="Obornik M."/>
            <person name="Reyes-Prieto A."/>
            <person name="Armbrust E.V."/>
            <person name="Aves S.J."/>
            <person name="Beiko R.G."/>
            <person name="Coutinho P."/>
            <person name="Dacks J.B."/>
            <person name="Durnford D.G."/>
            <person name="Fast N.M."/>
            <person name="Green B.R."/>
            <person name="Grisdale C."/>
            <person name="Hempe F."/>
            <person name="Henrissat B."/>
            <person name="Hoppner M.P."/>
            <person name="Ishida K.-I."/>
            <person name="Kim E."/>
            <person name="Koreny L."/>
            <person name="Kroth P.G."/>
            <person name="Liu Y."/>
            <person name="Malik S.-B."/>
            <person name="Maier U.G."/>
            <person name="McRose D."/>
            <person name="Mock T."/>
            <person name="Neilson J.A."/>
            <person name="Onodera N.T."/>
            <person name="Poole A.M."/>
            <person name="Pritham E.J."/>
            <person name="Richards T.A."/>
            <person name="Rocap G."/>
            <person name="Roy S.W."/>
            <person name="Sarai C."/>
            <person name="Schaack S."/>
            <person name="Shirato S."/>
            <person name="Slamovits C.H."/>
            <person name="Spencer D.F."/>
            <person name="Suzuki S."/>
            <person name="Worden A.Z."/>
            <person name="Zauner S."/>
            <person name="Barry K."/>
            <person name="Bell C."/>
            <person name="Bharti A.K."/>
            <person name="Crow J.A."/>
            <person name="Grimwood J."/>
            <person name="Kramer R."/>
            <person name="Lindquist E."/>
            <person name="Lucas S."/>
            <person name="Salamov A."/>
            <person name="McFadden G.I."/>
            <person name="Lane C.E."/>
            <person name="Keeling P.J."/>
            <person name="Gray M.W."/>
            <person name="Grigoriev I.V."/>
            <person name="Archibald J.M."/>
        </authorList>
    </citation>
    <scope>NUCLEOTIDE SEQUENCE</scope>
    <source>
        <strain evidence="5">CCMP2712</strain>
    </source>
</reference>
<feature type="domain" description="Peptidase C1A papain C-terminal" evidence="2">
    <location>
        <begin position="38"/>
        <end position="290"/>
    </location>
</feature>
<comment type="similarity">
    <text evidence="1">Belongs to the peptidase C1 family.</text>
</comment>
<dbReference type="Gene3D" id="3.90.70.10">
    <property type="entry name" value="Cysteine proteinases"/>
    <property type="match status" value="2"/>
</dbReference>
<dbReference type="EMBL" id="JH992971">
    <property type="protein sequence ID" value="EKX52859.1"/>
    <property type="molecule type" value="Genomic_DNA"/>
</dbReference>
<dbReference type="InterPro" id="IPR025661">
    <property type="entry name" value="Pept_asp_AS"/>
</dbReference>
<dbReference type="OrthoDB" id="190265at2759"/>
<dbReference type="SUPFAM" id="SSF54001">
    <property type="entry name" value="Cysteine proteinases"/>
    <property type="match status" value="2"/>
</dbReference>
<proteinExistence type="inferred from homology"/>
<reference evidence="4" key="3">
    <citation type="submission" date="2015-06" db="UniProtKB">
        <authorList>
            <consortium name="EnsemblProtists"/>
        </authorList>
    </citation>
    <scope>IDENTIFICATION</scope>
</reference>
<dbReference type="RefSeq" id="XP_005839839.1">
    <property type="nucleotide sequence ID" value="XM_005839782.1"/>
</dbReference>
<dbReference type="InterPro" id="IPR038765">
    <property type="entry name" value="Papain-like_cys_pep_sf"/>
</dbReference>